<evidence type="ECO:0000259" key="2">
    <source>
        <dbReference type="Pfam" id="PF18145"/>
    </source>
</evidence>
<organism evidence="3 4">
    <name type="scientific">Microvirga lupini</name>
    <dbReference type="NCBI Taxonomy" id="420324"/>
    <lineage>
        <taxon>Bacteria</taxon>
        <taxon>Pseudomonadati</taxon>
        <taxon>Pseudomonadota</taxon>
        <taxon>Alphaproteobacteria</taxon>
        <taxon>Hyphomicrobiales</taxon>
        <taxon>Methylobacteriaceae</taxon>
        <taxon>Microvirga</taxon>
    </lineage>
</organism>
<evidence type="ECO:0000256" key="1">
    <source>
        <dbReference type="SAM" id="MobiDB-lite"/>
    </source>
</evidence>
<dbReference type="RefSeq" id="WP_183450597.1">
    <property type="nucleotide sequence ID" value="NZ_JACHWB010000003.1"/>
</dbReference>
<feature type="domain" description="SMODS-associated and fused to various effectors" evidence="2">
    <location>
        <begin position="206"/>
        <end position="395"/>
    </location>
</feature>
<dbReference type="Proteomes" id="UP000532010">
    <property type="component" value="Unassembled WGS sequence"/>
</dbReference>
<protein>
    <recommendedName>
        <fullName evidence="2">SMODS-associated and fused to various effectors domain-containing protein</fullName>
    </recommendedName>
</protein>
<evidence type="ECO:0000313" key="3">
    <source>
        <dbReference type="EMBL" id="MBB3019455.1"/>
    </source>
</evidence>
<sequence length="404" mass="44487">MATRGQKASRTSAKDSAKPPKISRKAVPAHIKAIVWGQAAGRCQFTGCNERLIGDLISGKTHLNKAYIAHIVADSADGPRGDADLSPKLTHDPANLMLMCDPHHRLIDGPGTRQDYTVERLREMKARHERRIEIVTGIDEDRACHVIRYTAGIAANESHVAAEHVRSAMLPDLYPAEGGWIDLDVVGLSLPDHDPDYWRTHLRNLREAFSQKVRGRLERREIKRLAVFGVAPMPLLVELGRLLSDVPTAEVRQLLRNPKGWRWQDSEAPMSLTVSPAATAGRTVALKLEISAGIANDRIAQILGTNAPIWSISASGAHNDIMRRRDDLADFAKAFRGTLDAIKRAHGEDVTVHLFPAMPVSAAVEVGRAWQPKAHPPIRIYDQNNALGGFIPAHELTHEQRSAA</sequence>
<keyword evidence="4" id="KW-1185">Reference proteome</keyword>
<dbReference type="NCBIfam" id="NF033611">
    <property type="entry name" value="SAVED"/>
    <property type="match status" value="1"/>
</dbReference>
<evidence type="ECO:0000313" key="4">
    <source>
        <dbReference type="Proteomes" id="UP000532010"/>
    </source>
</evidence>
<dbReference type="Pfam" id="PF18145">
    <property type="entry name" value="SAVED"/>
    <property type="match status" value="1"/>
</dbReference>
<dbReference type="EMBL" id="JACHWB010000003">
    <property type="protein sequence ID" value="MBB3019455.1"/>
    <property type="molecule type" value="Genomic_DNA"/>
</dbReference>
<feature type="region of interest" description="Disordered" evidence="1">
    <location>
        <begin position="1"/>
        <end position="24"/>
    </location>
</feature>
<dbReference type="InterPro" id="IPR040836">
    <property type="entry name" value="SAVED"/>
</dbReference>
<gene>
    <name evidence="3" type="ORF">FHR70_002520</name>
</gene>
<proteinExistence type="predicted"/>
<dbReference type="AlphaFoldDB" id="A0A7W4VMG8"/>
<reference evidence="3 4" key="1">
    <citation type="submission" date="2020-08" db="EMBL/GenBank/DDBJ databases">
        <title>The Agave Microbiome: Exploring the role of microbial communities in plant adaptations to desert environments.</title>
        <authorList>
            <person name="Partida-Martinez L.P."/>
        </authorList>
    </citation>
    <scope>NUCLEOTIDE SEQUENCE [LARGE SCALE GENOMIC DNA]</scope>
    <source>
        <strain evidence="3 4">AT3.9</strain>
    </source>
</reference>
<feature type="compositionally biased region" description="Polar residues" evidence="1">
    <location>
        <begin position="1"/>
        <end position="11"/>
    </location>
</feature>
<name>A0A7W4VMG8_9HYPH</name>
<comment type="caution">
    <text evidence="3">The sequence shown here is derived from an EMBL/GenBank/DDBJ whole genome shotgun (WGS) entry which is preliminary data.</text>
</comment>
<accession>A0A7W4VMG8</accession>